<dbReference type="InterPro" id="IPR018834">
    <property type="entry name" value="DNA/RNA-bd_Est1-type"/>
</dbReference>
<dbReference type="InterPro" id="IPR011990">
    <property type="entry name" value="TPR-like_helical_dom_sf"/>
</dbReference>
<feature type="domain" description="Telomerase activating protein Est1-like N-terminal" evidence="2">
    <location>
        <begin position="77"/>
        <end position="216"/>
    </location>
</feature>
<gene>
    <name evidence="3" type="ORF">RI543_002803</name>
</gene>
<evidence type="ECO:0000259" key="2">
    <source>
        <dbReference type="Pfam" id="PF10374"/>
    </source>
</evidence>
<dbReference type="Pfam" id="PF10373">
    <property type="entry name" value="EST1_DNA_bind"/>
    <property type="match status" value="1"/>
</dbReference>
<protein>
    <submittedName>
        <fullName evidence="3">Uncharacterized protein</fullName>
    </submittedName>
</protein>
<dbReference type="SUPFAM" id="SSF48452">
    <property type="entry name" value="TPR-like"/>
    <property type="match status" value="1"/>
</dbReference>
<comment type="caution">
    <text evidence="3">The sequence shown here is derived from an EMBL/GenBank/DDBJ whole genome shotgun (WGS) entry which is preliminary data.</text>
</comment>
<feature type="domain" description="DNA/RNA-binding" evidence="1">
    <location>
        <begin position="242"/>
        <end position="530"/>
    </location>
</feature>
<evidence type="ECO:0000313" key="4">
    <source>
        <dbReference type="Proteomes" id="UP001306508"/>
    </source>
</evidence>
<evidence type="ECO:0000313" key="3">
    <source>
        <dbReference type="EMBL" id="KAK5779684.1"/>
    </source>
</evidence>
<keyword evidence="4" id="KW-1185">Reference proteome</keyword>
<dbReference type="Gene3D" id="1.25.40.10">
    <property type="entry name" value="Tetratricopeptide repeat domain"/>
    <property type="match status" value="1"/>
</dbReference>
<dbReference type="EMBL" id="JAWIZZ010000046">
    <property type="protein sequence ID" value="KAK5779684.1"/>
    <property type="molecule type" value="Genomic_DNA"/>
</dbReference>
<accession>A0AAN7ZSE6</accession>
<dbReference type="AlphaFoldDB" id="A0AAN7ZSE6"/>
<proteinExistence type="predicted"/>
<reference evidence="4" key="1">
    <citation type="submission" date="2023-07" db="EMBL/GenBank/DDBJ databases">
        <title>A draft genome of Kazachstania heterogenica Y-27499.</title>
        <authorList>
            <person name="Donic C."/>
            <person name="Kralova J.S."/>
            <person name="Fidel L."/>
            <person name="Ben-Dor S."/>
            <person name="Jung S."/>
        </authorList>
    </citation>
    <scope>NUCLEOTIDE SEQUENCE [LARGE SCALE GENOMIC DNA]</scope>
    <source>
        <strain evidence="4">Y27499</strain>
    </source>
</reference>
<evidence type="ECO:0000259" key="1">
    <source>
        <dbReference type="Pfam" id="PF10373"/>
    </source>
</evidence>
<dbReference type="Pfam" id="PF10374">
    <property type="entry name" value="EST1"/>
    <property type="match status" value="1"/>
</dbReference>
<sequence length="606" mass="72473">MISSKRNNNNSNISEQLKKFIFTLDYELNSVLYNNEFLNIRLKEQHTVLRDQILEQISGLSISSNKSCINEHIEPILPIIWNRYQSLCIEWFYKWKQLLKETSNISAKGRSHNNRKGNITVEFRIMKSKLSKLMKIFHRFYYQILEYIICYFDTSLVISTQVTSGLNLGNHIQKLSHLAKNRYLLQTTDKGTVHVVLSFYYCLLYLGKIRYHQTILEDPLHIKYKRNKHVELLKTNDIFQKAKRYWIMATIVVPSMDESYKQLSKVFLHCNNYSKAIFYHVRCYFARSNSSKANSYNDIIDFFKERYWRRENRQFEKMDNIEYDLVSSTMEIIRYYLLLNNSKFNQTNNSIDENGEILELKSNILLKLQDPQVFMYHEFWIDIIITMIGISTLIMENSNANDKKSLSAVSSFVHWNERIHKLFIRFVFDILFHIITYINKMISYDEIDINRIDPFLTILRVMNCWIKSHIPVLRFAHRYLPICHIISEFINQINKSSRYSWISYKNEKPKRSYLFMDDVLLRDFTCIGYSLTDFNDTEVFHMDNFINRLTGNAPRTCLLSKEQETELKLIAIVTSMKRFLHHNKCGTTIKLQEEETVKEKTKNNYW</sequence>
<dbReference type="Proteomes" id="UP001306508">
    <property type="component" value="Unassembled WGS sequence"/>
</dbReference>
<organism evidence="3 4">
    <name type="scientific">Arxiozyma heterogenica</name>
    <dbReference type="NCBI Taxonomy" id="278026"/>
    <lineage>
        <taxon>Eukaryota</taxon>
        <taxon>Fungi</taxon>
        <taxon>Dikarya</taxon>
        <taxon>Ascomycota</taxon>
        <taxon>Saccharomycotina</taxon>
        <taxon>Saccharomycetes</taxon>
        <taxon>Saccharomycetales</taxon>
        <taxon>Saccharomycetaceae</taxon>
        <taxon>Arxiozyma</taxon>
    </lineage>
</organism>
<name>A0AAN7ZSE6_9SACH</name>
<dbReference type="InterPro" id="IPR019458">
    <property type="entry name" value="Est1-like_N"/>
</dbReference>